<keyword evidence="5 6" id="KW-0472">Membrane</keyword>
<dbReference type="InterPro" id="IPR020846">
    <property type="entry name" value="MFS_dom"/>
</dbReference>
<evidence type="ECO:0000256" key="3">
    <source>
        <dbReference type="ARBA" id="ARBA00022692"/>
    </source>
</evidence>
<dbReference type="GO" id="GO:0016020">
    <property type="term" value="C:membrane"/>
    <property type="evidence" value="ECO:0007669"/>
    <property type="project" value="UniProtKB-SubCell"/>
</dbReference>
<comment type="similarity">
    <text evidence="2">Belongs to the major facilitator superfamily. Sugar transporter (TC 2.A.1.1) family.</text>
</comment>
<dbReference type="InterPro" id="IPR005828">
    <property type="entry name" value="MFS_sugar_transport-like"/>
</dbReference>
<dbReference type="InterPro" id="IPR005829">
    <property type="entry name" value="Sugar_transporter_CS"/>
</dbReference>
<dbReference type="EMBL" id="QWIN01000027">
    <property type="protein sequence ID" value="RMY61759.1"/>
    <property type="molecule type" value="Genomic_DNA"/>
</dbReference>
<dbReference type="GO" id="GO:0005351">
    <property type="term" value="F:carbohydrate:proton symporter activity"/>
    <property type="evidence" value="ECO:0007669"/>
    <property type="project" value="TreeGrafter"/>
</dbReference>
<feature type="transmembrane region" description="Helical" evidence="6">
    <location>
        <begin position="97"/>
        <end position="116"/>
    </location>
</feature>
<dbReference type="OrthoDB" id="6133115at2759"/>
<keyword evidence="4 6" id="KW-1133">Transmembrane helix</keyword>
<feature type="domain" description="Major facilitator superfamily (MFS) profile" evidence="7">
    <location>
        <begin position="18"/>
        <end position="462"/>
    </location>
</feature>
<dbReference type="AlphaFoldDB" id="A0A3M7DBW5"/>
<feature type="transmembrane region" description="Helical" evidence="6">
    <location>
        <begin position="311"/>
        <end position="330"/>
    </location>
</feature>
<evidence type="ECO:0000313" key="9">
    <source>
        <dbReference type="Proteomes" id="UP000270230"/>
    </source>
</evidence>
<dbReference type="InterPro" id="IPR036259">
    <property type="entry name" value="MFS_trans_sf"/>
</dbReference>
<feature type="transmembrane region" description="Helical" evidence="6">
    <location>
        <begin position="154"/>
        <end position="173"/>
    </location>
</feature>
<feature type="transmembrane region" description="Helical" evidence="6">
    <location>
        <begin position="403"/>
        <end position="428"/>
    </location>
</feature>
<feature type="transmembrane region" description="Helical" evidence="6">
    <location>
        <begin position="69"/>
        <end position="90"/>
    </location>
</feature>
<name>A0A3M7DBW5_HORWE</name>
<evidence type="ECO:0000313" key="8">
    <source>
        <dbReference type="EMBL" id="RMY61759.1"/>
    </source>
</evidence>
<dbReference type="PROSITE" id="PS00217">
    <property type="entry name" value="SUGAR_TRANSPORT_2"/>
    <property type="match status" value="1"/>
</dbReference>
<feature type="transmembrane region" description="Helical" evidence="6">
    <location>
        <begin position="369"/>
        <end position="391"/>
    </location>
</feature>
<gene>
    <name evidence="8" type="ORF">D0865_00810</name>
</gene>
<dbReference type="PANTHER" id="PTHR48022:SF10">
    <property type="entry name" value="MAJOR FACILITATOR SUPERFAMILY (MFS) PROFILE DOMAIN-CONTAINING PROTEIN"/>
    <property type="match status" value="1"/>
</dbReference>
<organism evidence="8 9">
    <name type="scientific">Hortaea werneckii</name>
    <name type="common">Black yeast</name>
    <name type="synonym">Cladosporium werneckii</name>
    <dbReference type="NCBI Taxonomy" id="91943"/>
    <lineage>
        <taxon>Eukaryota</taxon>
        <taxon>Fungi</taxon>
        <taxon>Dikarya</taxon>
        <taxon>Ascomycota</taxon>
        <taxon>Pezizomycotina</taxon>
        <taxon>Dothideomycetes</taxon>
        <taxon>Dothideomycetidae</taxon>
        <taxon>Mycosphaerellales</taxon>
        <taxon>Teratosphaeriaceae</taxon>
        <taxon>Hortaea</taxon>
    </lineage>
</organism>
<dbReference type="PANTHER" id="PTHR48022">
    <property type="entry name" value="PLASTIDIC GLUCOSE TRANSPORTER 4"/>
    <property type="match status" value="1"/>
</dbReference>
<dbReference type="Gene3D" id="1.20.1250.20">
    <property type="entry name" value="MFS general substrate transporter like domains"/>
    <property type="match status" value="1"/>
</dbReference>
<feature type="transmembrane region" description="Helical" evidence="6">
    <location>
        <begin position="185"/>
        <end position="207"/>
    </location>
</feature>
<reference evidence="8 9" key="1">
    <citation type="journal article" date="2018" name="BMC Genomics">
        <title>Genomic evidence for intraspecific hybridization in a clonal and extremely halotolerant yeast.</title>
        <authorList>
            <person name="Gostincar C."/>
            <person name="Stajich J.E."/>
            <person name="Zupancic J."/>
            <person name="Zalar P."/>
            <person name="Gunde-Cimerman N."/>
        </authorList>
    </citation>
    <scope>NUCLEOTIDE SEQUENCE [LARGE SCALE GENOMIC DNA]</scope>
    <source>
        <strain evidence="8 9">EXF-151</strain>
    </source>
</reference>
<protein>
    <recommendedName>
        <fullName evidence="7">Major facilitator superfamily (MFS) profile domain-containing protein</fullName>
    </recommendedName>
</protein>
<evidence type="ECO:0000256" key="1">
    <source>
        <dbReference type="ARBA" id="ARBA00004141"/>
    </source>
</evidence>
<dbReference type="FunFam" id="1.20.1250.20:FF:000078">
    <property type="entry name" value="MFS maltose transporter, putative"/>
    <property type="match status" value="1"/>
</dbReference>
<feature type="transmembrane region" description="Helical" evidence="6">
    <location>
        <begin position="337"/>
        <end position="357"/>
    </location>
</feature>
<comment type="subcellular location">
    <subcellularLocation>
        <location evidence="1">Membrane</location>
        <topology evidence="1">Multi-pass membrane protein</topology>
    </subcellularLocation>
</comment>
<feature type="transmembrane region" description="Helical" evidence="6">
    <location>
        <begin position="273"/>
        <end position="299"/>
    </location>
</feature>
<evidence type="ECO:0000256" key="2">
    <source>
        <dbReference type="ARBA" id="ARBA00010992"/>
    </source>
</evidence>
<dbReference type="InterPro" id="IPR050360">
    <property type="entry name" value="MFS_Sugar_Transporters"/>
</dbReference>
<evidence type="ECO:0000256" key="4">
    <source>
        <dbReference type="ARBA" id="ARBA00022989"/>
    </source>
</evidence>
<accession>A0A3M7DBW5</accession>
<comment type="caution">
    <text evidence="8">The sequence shown here is derived from an EMBL/GenBank/DDBJ whole genome shotgun (WGS) entry which is preliminary data.</text>
</comment>
<dbReference type="SUPFAM" id="SSF103473">
    <property type="entry name" value="MFS general substrate transporter"/>
    <property type="match status" value="1"/>
</dbReference>
<dbReference type="PROSITE" id="PS50850">
    <property type="entry name" value="MFS"/>
    <property type="match status" value="1"/>
</dbReference>
<feature type="transmembrane region" description="Helical" evidence="6">
    <location>
        <begin position="122"/>
        <end position="142"/>
    </location>
</feature>
<evidence type="ECO:0000256" key="5">
    <source>
        <dbReference type="ARBA" id="ARBA00023136"/>
    </source>
</evidence>
<dbReference type="Pfam" id="PF00083">
    <property type="entry name" value="Sugar_tr"/>
    <property type="match status" value="1"/>
</dbReference>
<sequence length="524" mass="57494">MASENYDTIRANWKCLMACVVVSMSPFQYGIDFGLIGGIQAMVGFMEVFGYKDPTTPIGWNISTERQQLISSLMTLGAVIASGLAGPIALRLGRKSCLWIACLVCAVSDILMMATTSVAGLYAGRLINGLANGLFMTFSQLYIQECSPAKYRGLMLSGFQFWTSIGTLIGTIVDNFTAKLSGKEQYLIPLGLIYIVPFFMTFALFWIPESPRWLAQTGQDAKARASLMWLRPNKQAVDGELTGIQEAIEQANQTSESALFLDMFRDPVNRRRTLLAVGAVNTQAASGAMFIIAFGTYFFEMAGVGDAFTNSVALVAVGVVAVIFNSFIITRYGRRRVFLISGLLLCAVAMLIEAVAYTISPVSESVRKLIVGISVVYIFGYNGMISSYAWVSGGELPCQRLRSSTFGLAASVGFLGAWLTTFTAPYFINPASLNWGPKYGYIWVPSCLVAATFVWFCLPEVKGRTLEEIDEMFEKRLPARKFRTYVCTGRAALESMQRNASTFEMDTGPKSKGDVGETIERIYI</sequence>
<feature type="transmembrane region" description="Helical" evidence="6">
    <location>
        <begin position="440"/>
        <end position="458"/>
    </location>
</feature>
<evidence type="ECO:0000256" key="6">
    <source>
        <dbReference type="SAM" id="Phobius"/>
    </source>
</evidence>
<dbReference type="Proteomes" id="UP000270230">
    <property type="component" value="Unassembled WGS sequence"/>
</dbReference>
<proteinExistence type="inferred from homology"/>
<evidence type="ECO:0000259" key="7">
    <source>
        <dbReference type="PROSITE" id="PS50850"/>
    </source>
</evidence>
<keyword evidence="3 6" id="KW-0812">Transmembrane</keyword>
<dbReference type="VEuPathDB" id="FungiDB:BTJ68_07633"/>